<dbReference type="AlphaFoldDB" id="A0A0C9V9Q5"/>
<evidence type="ECO:0000256" key="1">
    <source>
        <dbReference type="SAM" id="MobiDB-lite"/>
    </source>
</evidence>
<dbReference type="EMBL" id="KN837162">
    <property type="protein sequence ID" value="KIJ38262.1"/>
    <property type="molecule type" value="Genomic_DNA"/>
</dbReference>
<evidence type="ECO:0000313" key="3">
    <source>
        <dbReference type="Proteomes" id="UP000054279"/>
    </source>
</evidence>
<dbReference type="Proteomes" id="UP000054279">
    <property type="component" value="Unassembled WGS sequence"/>
</dbReference>
<evidence type="ECO:0000313" key="2">
    <source>
        <dbReference type="EMBL" id="KIJ38262.1"/>
    </source>
</evidence>
<feature type="region of interest" description="Disordered" evidence="1">
    <location>
        <begin position="22"/>
        <end position="85"/>
    </location>
</feature>
<sequence>MPPAPNKGKKLVAGSLQSQLLLHVPTPAKTGESSKQRLDTDLESYNQVREPVLPYDEAPPSGEVETGDNAPPHAGASSTLPDESTMDIDPELYDIYGWLLVANSKTSDANSTIFCNEVIGQNSKTSDANSTIFCNDVIGQNYRTCDFTRNPRPARTPLGLFTLAVDRYAPPPAPAPANAVPGPHIPPPRTRPPAPSCIIRRE</sequence>
<feature type="region of interest" description="Disordered" evidence="1">
    <location>
        <begin position="171"/>
        <end position="202"/>
    </location>
</feature>
<keyword evidence="3" id="KW-1185">Reference proteome</keyword>
<proteinExistence type="predicted"/>
<organism evidence="2 3">
    <name type="scientific">Sphaerobolus stellatus (strain SS14)</name>
    <dbReference type="NCBI Taxonomy" id="990650"/>
    <lineage>
        <taxon>Eukaryota</taxon>
        <taxon>Fungi</taxon>
        <taxon>Dikarya</taxon>
        <taxon>Basidiomycota</taxon>
        <taxon>Agaricomycotina</taxon>
        <taxon>Agaricomycetes</taxon>
        <taxon>Phallomycetidae</taxon>
        <taxon>Geastrales</taxon>
        <taxon>Sphaerobolaceae</taxon>
        <taxon>Sphaerobolus</taxon>
    </lineage>
</organism>
<name>A0A0C9V9Q5_SPHS4</name>
<protein>
    <submittedName>
        <fullName evidence="2">Uncharacterized protein</fullName>
    </submittedName>
</protein>
<feature type="compositionally biased region" description="Pro residues" evidence="1">
    <location>
        <begin position="183"/>
        <end position="195"/>
    </location>
</feature>
<reference evidence="2 3" key="1">
    <citation type="submission" date="2014-06" db="EMBL/GenBank/DDBJ databases">
        <title>Evolutionary Origins and Diversification of the Mycorrhizal Mutualists.</title>
        <authorList>
            <consortium name="DOE Joint Genome Institute"/>
            <consortium name="Mycorrhizal Genomics Consortium"/>
            <person name="Kohler A."/>
            <person name="Kuo A."/>
            <person name="Nagy L.G."/>
            <person name="Floudas D."/>
            <person name="Copeland A."/>
            <person name="Barry K.W."/>
            <person name="Cichocki N."/>
            <person name="Veneault-Fourrey C."/>
            <person name="LaButti K."/>
            <person name="Lindquist E.A."/>
            <person name="Lipzen A."/>
            <person name="Lundell T."/>
            <person name="Morin E."/>
            <person name="Murat C."/>
            <person name="Riley R."/>
            <person name="Ohm R."/>
            <person name="Sun H."/>
            <person name="Tunlid A."/>
            <person name="Henrissat B."/>
            <person name="Grigoriev I.V."/>
            <person name="Hibbett D.S."/>
            <person name="Martin F."/>
        </authorList>
    </citation>
    <scope>NUCLEOTIDE SEQUENCE [LARGE SCALE GENOMIC DNA]</scope>
    <source>
        <strain evidence="2 3">SS14</strain>
    </source>
</reference>
<dbReference type="HOGENOM" id="CLU_1355431_0_0_1"/>
<gene>
    <name evidence="2" type="ORF">M422DRAFT_259171</name>
</gene>
<accession>A0A0C9V9Q5</accession>